<keyword evidence="3" id="KW-0560">Oxidoreductase</keyword>
<reference evidence="3 4" key="2">
    <citation type="submission" date="2019-01" db="EMBL/GenBank/DDBJ databases">
        <title>The decoding of complex shrimp genome reveals the adaptation for benthos swimmer, frequently molting mechanism and breeding impact on genome.</title>
        <authorList>
            <person name="Sun Y."/>
            <person name="Gao Y."/>
            <person name="Yu Y."/>
        </authorList>
    </citation>
    <scope>NUCLEOTIDE SEQUENCE [LARGE SCALE GENOMIC DNA]</scope>
    <source>
        <tissue evidence="3">Muscle</tissue>
    </source>
</reference>
<evidence type="ECO:0000313" key="3">
    <source>
        <dbReference type="EMBL" id="ROT68589.1"/>
    </source>
</evidence>
<protein>
    <submittedName>
        <fullName evidence="3">Peptidyl-glycine alpha-amidating monooxygenase B</fullName>
    </submittedName>
</protein>
<name>A0A423SWK9_PENVA</name>
<proteinExistence type="predicted"/>
<keyword evidence="2" id="KW-1133">Transmembrane helix</keyword>
<feature type="region of interest" description="Disordered" evidence="1">
    <location>
        <begin position="122"/>
        <end position="145"/>
    </location>
</feature>
<evidence type="ECO:0000313" key="4">
    <source>
        <dbReference type="Proteomes" id="UP000283509"/>
    </source>
</evidence>
<accession>A0A423SWK9</accession>
<keyword evidence="4" id="KW-1185">Reference proteome</keyword>
<feature type="non-terminal residue" evidence="3">
    <location>
        <position position="1"/>
    </location>
</feature>
<comment type="caution">
    <text evidence="3">The sequence shown here is derived from an EMBL/GenBank/DDBJ whole genome shotgun (WGS) entry which is preliminary data.</text>
</comment>
<feature type="transmembrane region" description="Helical" evidence="2">
    <location>
        <begin position="46"/>
        <end position="70"/>
    </location>
</feature>
<evidence type="ECO:0000256" key="1">
    <source>
        <dbReference type="SAM" id="MobiDB-lite"/>
    </source>
</evidence>
<organism evidence="3 4">
    <name type="scientific">Penaeus vannamei</name>
    <name type="common">Whiteleg shrimp</name>
    <name type="synonym">Litopenaeus vannamei</name>
    <dbReference type="NCBI Taxonomy" id="6689"/>
    <lineage>
        <taxon>Eukaryota</taxon>
        <taxon>Metazoa</taxon>
        <taxon>Ecdysozoa</taxon>
        <taxon>Arthropoda</taxon>
        <taxon>Crustacea</taxon>
        <taxon>Multicrustacea</taxon>
        <taxon>Malacostraca</taxon>
        <taxon>Eumalacostraca</taxon>
        <taxon>Eucarida</taxon>
        <taxon>Decapoda</taxon>
        <taxon>Dendrobranchiata</taxon>
        <taxon>Penaeoidea</taxon>
        <taxon>Penaeidae</taxon>
        <taxon>Penaeus</taxon>
    </lineage>
</organism>
<dbReference type="AlphaFoldDB" id="A0A423SWK9"/>
<reference evidence="3 4" key="1">
    <citation type="submission" date="2018-04" db="EMBL/GenBank/DDBJ databases">
        <authorList>
            <person name="Zhang X."/>
            <person name="Yuan J."/>
            <person name="Li F."/>
            <person name="Xiang J."/>
        </authorList>
    </citation>
    <scope>NUCLEOTIDE SEQUENCE [LARGE SCALE GENOMIC DNA]</scope>
    <source>
        <tissue evidence="3">Muscle</tissue>
    </source>
</reference>
<dbReference type="OrthoDB" id="10018185at2759"/>
<gene>
    <name evidence="3" type="ORF">C7M84_013242</name>
</gene>
<keyword evidence="3" id="KW-0503">Monooxygenase</keyword>
<dbReference type="GO" id="GO:0004497">
    <property type="term" value="F:monooxygenase activity"/>
    <property type="evidence" value="ECO:0007669"/>
    <property type="project" value="UniProtKB-KW"/>
</dbReference>
<keyword evidence="2" id="KW-0472">Membrane</keyword>
<sequence length="145" mass="15407">SAIKAATKVLNTSQAVKSNTGVANKLTGNSVPTKTRVPFTSRWSSAGVSTVVLGLLAVPVIVLTTLTLIIRARRSGRFHVRHLKNGSLSSSVLGIKGKHENGLNLGSLLNKHHGFEKVATEDLDHDAPDSDDSDIEEFSQVATRA</sequence>
<keyword evidence="2" id="KW-0812">Transmembrane</keyword>
<dbReference type="Proteomes" id="UP000283509">
    <property type="component" value="Unassembled WGS sequence"/>
</dbReference>
<dbReference type="EMBL" id="QCYY01002654">
    <property type="protein sequence ID" value="ROT68589.1"/>
    <property type="molecule type" value="Genomic_DNA"/>
</dbReference>
<evidence type="ECO:0000256" key="2">
    <source>
        <dbReference type="SAM" id="Phobius"/>
    </source>
</evidence>